<dbReference type="InterPro" id="IPR055372">
    <property type="entry name" value="CBM96"/>
</dbReference>
<evidence type="ECO:0000259" key="9">
    <source>
        <dbReference type="PROSITE" id="PS50853"/>
    </source>
</evidence>
<dbReference type="GO" id="GO:0000272">
    <property type="term" value="P:polysaccharide catabolic process"/>
    <property type="evidence" value="ECO:0007669"/>
    <property type="project" value="UniProtKB-KW"/>
</dbReference>
<gene>
    <name evidence="10" type="ORF">AVDCRST_MAG07-608</name>
</gene>
<dbReference type="PANTHER" id="PTHR13817:SF73">
    <property type="entry name" value="FIBRONECTIN TYPE-III DOMAIN-CONTAINING PROTEIN"/>
    <property type="match status" value="1"/>
</dbReference>
<keyword evidence="2" id="KW-0964">Secreted</keyword>
<dbReference type="Pfam" id="PF00041">
    <property type="entry name" value="fn3"/>
    <property type="match status" value="2"/>
</dbReference>
<dbReference type="SMART" id="SM00060">
    <property type="entry name" value="FN3"/>
    <property type="match status" value="2"/>
</dbReference>
<keyword evidence="5" id="KW-0378">Hydrolase</keyword>
<dbReference type="PRINTS" id="PR00014">
    <property type="entry name" value="FNTYPEIII"/>
</dbReference>
<dbReference type="PROSITE" id="PS50853">
    <property type="entry name" value="FN3"/>
    <property type="match status" value="2"/>
</dbReference>
<evidence type="ECO:0000256" key="7">
    <source>
        <dbReference type="SAM" id="MobiDB-lite"/>
    </source>
</evidence>
<organism evidence="10">
    <name type="scientific">uncultured Frankineae bacterium</name>
    <dbReference type="NCBI Taxonomy" id="437475"/>
    <lineage>
        <taxon>Bacteria</taxon>
        <taxon>Bacillati</taxon>
        <taxon>Actinomycetota</taxon>
        <taxon>Actinomycetes</taxon>
        <taxon>Frankiales</taxon>
        <taxon>environmental samples</taxon>
    </lineage>
</organism>
<reference evidence="10" key="1">
    <citation type="submission" date="2020-02" db="EMBL/GenBank/DDBJ databases">
        <authorList>
            <person name="Meier V. D."/>
        </authorList>
    </citation>
    <scope>NUCLEOTIDE SEQUENCE</scope>
    <source>
        <strain evidence="10">AVDCRST_MAG07</strain>
    </source>
</reference>
<evidence type="ECO:0000256" key="6">
    <source>
        <dbReference type="ARBA" id="ARBA00023326"/>
    </source>
</evidence>
<keyword evidence="3 8" id="KW-0732">Signal</keyword>
<evidence type="ECO:0000256" key="8">
    <source>
        <dbReference type="SAM" id="SignalP"/>
    </source>
</evidence>
<dbReference type="InterPro" id="IPR003961">
    <property type="entry name" value="FN3_dom"/>
</dbReference>
<dbReference type="EMBL" id="CADCUB010000034">
    <property type="protein sequence ID" value="CAA9312768.1"/>
    <property type="molecule type" value="Genomic_DNA"/>
</dbReference>
<dbReference type="InterPro" id="IPR036116">
    <property type="entry name" value="FN3_sf"/>
</dbReference>
<evidence type="ECO:0000313" key="10">
    <source>
        <dbReference type="EMBL" id="CAA9312768.1"/>
    </source>
</evidence>
<evidence type="ECO:0000256" key="5">
    <source>
        <dbReference type="ARBA" id="ARBA00023295"/>
    </source>
</evidence>
<protein>
    <recommendedName>
        <fullName evidence="9">Fibronectin type-III domain-containing protein</fullName>
    </recommendedName>
</protein>
<dbReference type="NCBIfam" id="NF033679">
    <property type="entry name" value="DNRLRE_dom"/>
    <property type="match status" value="2"/>
</dbReference>
<dbReference type="PANTHER" id="PTHR13817">
    <property type="entry name" value="TITIN"/>
    <property type="match status" value="1"/>
</dbReference>
<name>A0A6J4KQJ0_9ACTN</name>
<dbReference type="CDD" id="cd00063">
    <property type="entry name" value="FN3"/>
    <property type="match status" value="2"/>
</dbReference>
<comment type="subcellular location">
    <subcellularLocation>
        <location evidence="1">Secreted</location>
    </subcellularLocation>
</comment>
<dbReference type="SUPFAM" id="SSF49265">
    <property type="entry name" value="Fibronectin type III"/>
    <property type="match status" value="1"/>
</dbReference>
<feature type="domain" description="Fibronectin type-III" evidence="9">
    <location>
        <begin position="466"/>
        <end position="561"/>
    </location>
</feature>
<dbReference type="AlphaFoldDB" id="A0A6J4KQJ0"/>
<feature type="region of interest" description="Disordered" evidence="7">
    <location>
        <begin position="197"/>
        <end position="227"/>
    </location>
</feature>
<dbReference type="Gene3D" id="2.60.40.10">
    <property type="entry name" value="Immunoglobulins"/>
    <property type="match status" value="2"/>
</dbReference>
<keyword evidence="4" id="KW-0677">Repeat</keyword>
<feature type="compositionally biased region" description="Low complexity" evidence="7">
    <location>
        <begin position="197"/>
        <end position="214"/>
    </location>
</feature>
<sequence>MRRTALLLVTVLIAALAQAVTAPAATAATRTVTLTAVADTMARQSAPTTASGTAASLLSDAEETAGSASRATPYLRFTLPALAAGESISAASLSVLVTNGTTDGPAVYRTASTWAESTLSWNSGQPARSSTTAVGSFAGMGTGRVATAVSGITGSGDVSFQLHADATDGLAFASRENATAANRPQLVLTVTSGATAPAAPTSVTASSTSAGTATLQWAPPTTDGGSPITGYRVARDGTDTSGAGPWSGTVAATARSFTFSRLAAGTPYRLSVSAINAVGTGPAGSASITLTPTTTRSLVLTAVADTMARQQAPTTASGALTSLASDTEETSGTTSRITPYLRFTVPALAPGESISAASLSLQVTNATANGPAVWRTSPTWSESALSWNSGQPARSGTAAVGNFGSMAAGRVSTPVSGVTGAGDVSFQLYAEVSDGMVFASRETTTAGSRPQLVLTVASSTVTAPGAPTSVSGANVSPATGTLTWAPPAGDGGSAITGYRVARDGTDSAGAGPWSGTVSATTRSFTFTKLVPDRTYTLSVSAINAAGTSPAVARSVYVVPDAPVGTQVRAYEAYVTVDPGRTSFVLTYEDGRRQRFHMALGDSYIYQLQTGLSRDAFVAQVSGRHEVVRIEYRTAFDGFSEFGATGVGPYTAPSGSWEERWDDYGARAHIDESGTSFIAGVTGWDPARYDDAYASIMLRFPLSSASRYDFTLRDRVNGVWTHYTDITPEEFAGFVRSSVHIDGYTITYDASTQDGSFHVTSSTSIPD</sequence>
<keyword evidence="5" id="KW-0326">Glycosidase</keyword>
<accession>A0A6J4KQJ0</accession>
<keyword evidence="6" id="KW-0119">Carbohydrate metabolism</keyword>
<feature type="chain" id="PRO_5038983794" description="Fibronectin type-III domain-containing protein" evidence="8">
    <location>
        <begin position="28"/>
        <end position="766"/>
    </location>
</feature>
<feature type="domain" description="Fibronectin type-III" evidence="9">
    <location>
        <begin position="199"/>
        <end position="294"/>
    </location>
</feature>
<dbReference type="InterPro" id="IPR050964">
    <property type="entry name" value="Striated_Muscle_Regulatory"/>
</dbReference>
<dbReference type="Pfam" id="PF24517">
    <property type="entry name" value="CBM96"/>
    <property type="match status" value="2"/>
</dbReference>
<evidence type="ECO:0000256" key="3">
    <source>
        <dbReference type="ARBA" id="ARBA00022729"/>
    </source>
</evidence>
<evidence type="ECO:0000256" key="1">
    <source>
        <dbReference type="ARBA" id="ARBA00004613"/>
    </source>
</evidence>
<evidence type="ECO:0000256" key="4">
    <source>
        <dbReference type="ARBA" id="ARBA00022737"/>
    </source>
</evidence>
<keyword evidence="6" id="KW-0624">Polysaccharide degradation</keyword>
<dbReference type="GO" id="GO:0016798">
    <property type="term" value="F:hydrolase activity, acting on glycosyl bonds"/>
    <property type="evidence" value="ECO:0007669"/>
    <property type="project" value="UniProtKB-KW"/>
</dbReference>
<feature type="region of interest" description="Disordered" evidence="7">
    <location>
        <begin position="310"/>
        <end position="335"/>
    </location>
</feature>
<proteinExistence type="predicted"/>
<dbReference type="InterPro" id="IPR013783">
    <property type="entry name" value="Ig-like_fold"/>
</dbReference>
<evidence type="ECO:0000256" key="2">
    <source>
        <dbReference type="ARBA" id="ARBA00022525"/>
    </source>
</evidence>
<feature type="signal peptide" evidence="8">
    <location>
        <begin position="1"/>
        <end position="27"/>
    </location>
</feature>